<evidence type="ECO:0000259" key="8">
    <source>
        <dbReference type="PROSITE" id="PS50011"/>
    </source>
</evidence>
<gene>
    <name evidence="9" type="ORF">URODEC1_LOCUS96088</name>
</gene>
<keyword evidence="3" id="KW-0597">Phosphoprotein</keyword>
<evidence type="ECO:0000256" key="1">
    <source>
        <dbReference type="ARBA" id="ARBA00006485"/>
    </source>
</evidence>
<dbReference type="SUPFAM" id="SSF56112">
    <property type="entry name" value="Protein kinase-like (PK-like)"/>
    <property type="match status" value="1"/>
</dbReference>
<evidence type="ECO:0000256" key="4">
    <source>
        <dbReference type="ARBA" id="ARBA00022741"/>
    </source>
</evidence>
<name>A0ABC9EJ41_9POAL</name>
<evidence type="ECO:0000256" key="3">
    <source>
        <dbReference type="ARBA" id="ARBA00022553"/>
    </source>
</evidence>
<sequence length="260" mass="28629">MGTTEDYDYEDACRLGERAFGAVIRARHRPRRRHEVPRRGRRRPGGAAAGVAPPGGGVSGNPLVVASPATLRDALLRQPGPLPESTVRVAMWQLPEGAKRMHAAHIVHRDIKPHNILLGDDRVARLCDFGLAVHMSEPPPYGQAGTLWYMAPKVLLGMPDYDALVDSWSLGCVMARLLGGEAPFQGADEDDQLSAICVLWCKYPDTKLSEEGFEVLSGLLRCNPDKRLTAAAALKHPWFSEPELPRKEVVPPLTKRQRLQ</sequence>
<dbReference type="AlphaFoldDB" id="A0ABC9EJ41"/>
<feature type="domain" description="Protein kinase" evidence="8">
    <location>
        <begin position="1"/>
        <end position="239"/>
    </location>
</feature>
<organism evidence="9 10">
    <name type="scientific">Urochloa decumbens</name>
    <dbReference type="NCBI Taxonomy" id="240449"/>
    <lineage>
        <taxon>Eukaryota</taxon>
        <taxon>Viridiplantae</taxon>
        <taxon>Streptophyta</taxon>
        <taxon>Embryophyta</taxon>
        <taxon>Tracheophyta</taxon>
        <taxon>Spermatophyta</taxon>
        <taxon>Magnoliopsida</taxon>
        <taxon>Liliopsida</taxon>
        <taxon>Poales</taxon>
        <taxon>Poaceae</taxon>
        <taxon>PACMAD clade</taxon>
        <taxon>Panicoideae</taxon>
        <taxon>Panicodae</taxon>
        <taxon>Paniceae</taxon>
        <taxon>Melinidinae</taxon>
        <taxon>Urochloa</taxon>
    </lineage>
</organism>
<keyword evidence="4" id="KW-0547">Nucleotide-binding</keyword>
<dbReference type="GO" id="GO:0005524">
    <property type="term" value="F:ATP binding"/>
    <property type="evidence" value="ECO:0007669"/>
    <property type="project" value="UniProtKB-KW"/>
</dbReference>
<evidence type="ECO:0000256" key="5">
    <source>
        <dbReference type="ARBA" id="ARBA00022840"/>
    </source>
</evidence>
<reference evidence="9" key="1">
    <citation type="submission" date="2024-10" db="EMBL/GenBank/DDBJ databases">
        <authorList>
            <person name="Ryan C."/>
        </authorList>
    </citation>
    <scope>NUCLEOTIDE SEQUENCE [LARGE SCALE GENOMIC DNA]</scope>
</reference>
<dbReference type="PANTHER" id="PTHR24056:SF395">
    <property type="entry name" value="PROTEIN KINASE DOMAIN-CONTAINING PROTEIN"/>
    <property type="match status" value="1"/>
</dbReference>
<keyword evidence="5" id="KW-0067">ATP-binding</keyword>
<dbReference type="PANTHER" id="PTHR24056">
    <property type="entry name" value="CELL DIVISION PROTEIN KINASE"/>
    <property type="match status" value="1"/>
</dbReference>
<accession>A0ABC9EJ41</accession>
<dbReference type="InterPro" id="IPR011009">
    <property type="entry name" value="Kinase-like_dom_sf"/>
</dbReference>
<dbReference type="PROSITE" id="PS00108">
    <property type="entry name" value="PROTEIN_KINASE_ST"/>
    <property type="match status" value="1"/>
</dbReference>
<proteinExistence type="inferred from homology"/>
<protein>
    <recommendedName>
        <fullName evidence="2">[RNA-polymerase]-subunit kinase</fullName>
        <ecNumber evidence="2">2.7.11.23</ecNumber>
    </recommendedName>
</protein>
<dbReference type="PROSITE" id="PS50011">
    <property type="entry name" value="PROTEIN_KINASE_DOM"/>
    <property type="match status" value="1"/>
</dbReference>
<dbReference type="Pfam" id="PF00069">
    <property type="entry name" value="Pkinase"/>
    <property type="match status" value="1"/>
</dbReference>
<evidence type="ECO:0000256" key="6">
    <source>
        <dbReference type="ARBA" id="ARBA00049280"/>
    </source>
</evidence>
<dbReference type="InterPro" id="IPR008271">
    <property type="entry name" value="Ser/Thr_kinase_AS"/>
</dbReference>
<evidence type="ECO:0000256" key="7">
    <source>
        <dbReference type="SAM" id="MobiDB-lite"/>
    </source>
</evidence>
<dbReference type="EMBL" id="OZ075114">
    <property type="protein sequence ID" value="CAL5058224.1"/>
    <property type="molecule type" value="Genomic_DNA"/>
</dbReference>
<evidence type="ECO:0000256" key="2">
    <source>
        <dbReference type="ARBA" id="ARBA00012409"/>
    </source>
</evidence>
<comment type="similarity">
    <text evidence="1">Belongs to the protein kinase superfamily. CMGC Ser/Thr protein kinase family. CDC2/CDKX subfamily.</text>
</comment>
<evidence type="ECO:0000313" key="10">
    <source>
        <dbReference type="Proteomes" id="UP001497457"/>
    </source>
</evidence>
<keyword evidence="10" id="KW-1185">Reference proteome</keyword>
<dbReference type="Proteomes" id="UP001497457">
    <property type="component" value="Chromosome 4rd"/>
</dbReference>
<dbReference type="Gene3D" id="1.10.510.10">
    <property type="entry name" value="Transferase(Phosphotransferase) domain 1"/>
    <property type="match status" value="1"/>
</dbReference>
<dbReference type="InterPro" id="IPR050108">
    <property type="entry name" value="CDK"/>
</dbReference>
<dbReference type="GO" id="GO:0008353">
    <property type="term" value="F:RNA polymerase II CTD heptapeptide repeat kinase activity"/>
    <property type="evidence" value="ECO:0007669"/>
    <property type="project" value="UniProtKB-EC"/>
</dbReference>
<evidence type="ECO:0000313" key="9">
    <source>
        <dbReference type="EMBL" id="CAL5058224.1"/>
    </source>
</evidence>
<comment type="catalytic activity">
    <reaction evidence="6">
        <text>[DNA-directed RNA polymerase] + ATP = phospho-[DNA-directed RNA polymerase] + ADP + H(+)</text>
        <dbReference type="Rhea" id="RHEA:10216"/>
        <dbReference type="Rhea" id="RHEA-COMP:11321"/>
        <dbReference type="Rhea" id="RHEA-COMP:11322"/>
        <dbReference type="ChEBI" id="CHEBI:15378"/>
        <dbReference type="ChEBI" id="CHEBI:30616"/>
        <dbReference type="ChEBI" id="CHEBI:43176"/>
        <dbReference type="ChEBI" id="CHEBI:68546"/>
        <dbReference type="ChEBI" id="CHEBI:456216"/>
        <dbReference type="EC" id="2.7.11.23"/>
    </reaction>
</comment>
<feature type="compositionally biased region" description="Basic residues" evidence="7">
    <location>
        <begin position="26"/>
        <end position="44"/>
    </location>
</feature>
<dbReference type="InterPro" id="IPR000719">
    <property type="entry name" value="Prot_kinase_dom"/>
</dbReference>
<dbReference type="SMART" id="SM00220">
    <property type="entry name" value="S_TKc"/>
    <property type="match status" value="1"/>
</dbReference>
<dbReference type="EC" id="2.7.11.23" evidence="2"/>
<feature type="region of interest" description="Disordered" evidence="7">
    <location>
        <begin position="26"/>
        <end position="59"/>
    </location>
</feature>